<feature type="compositionally biased region" description="Polar residues" evidence="7">
    <location>
        <begin position="281"/>
        <end position="290"/>
    </location>
</feature>
<dbReference type="InterPro" id="IPR051089">
    <property type="entry name" value="prtT"/>
</dbReference>
<evidence type="ECO:0000256" key="5">
    <source>
        <dbReference type="ARBA" id="ARBA00023163"/>
    </source>
</evidence>
<keyword evidence="3" id="KW-0805">Transcription regulation</keyword>
<evidence type="ECO:0000256" key="7">
    <source>
        <dbReference type="SAM" id="MobiDB-lite"/>
    </source>
</evidence>
<dbReference type="Proteomes" id="UP000383932">
    <property type="component" value="Unassembled WGS sequence"/>
</dbReference>
<evidence type="ECO:0000256" key="6">
    <source>
        <dbReference type="ARBA" id="ARBA00023242"/>
    </source>
</evidence>
<reference evidence="9 10" key="1">
    <citation type="journal article" date="2019" name="Fungal Biol. Biotechnol.">
        <title>Draft genome sequence of fastidious pathogen Ceratobasidium theobromae, which causes vascular-streak dieback in Theobroma cacao.</title>
        <authorList>
            <person name="Ali S.S."/>
            <person name="Asman A."/>
            <person name="Shao J."/>
            <person name="Firmansyah A.P."/>
            <person name="Susilo A.W."/>
            <person name="Rosmana A."/>
            <person name="McMahon P."/>
            <person name="Junaid M."/>
            <person name="Guest D."/>
            <person name="Kheng T.Y."/>
            <person name="Meinhardt L.W."/>
            <person name="Bailey B.A."/>
        </authorList>
    </citation>
    <scope>NUCLEOTIDE SEQUENCE [LARGE SCALE GENOMIC DNA]</scope>
    <source>
        <strain evidence="9 10">CT2</strain>
    </source>
</reference>
<feature type="region of interest" description="Disordered" evidence="7">
    <location>
        <begin position="281"/>
        <end position="304"/>
    </location>
</feature>
<protein>
    <submittedName>
        <fullName evidence="9">Protein priB</fullName>
    </submittedName>
</protein>
<keyword evidence="10" id="KW-1185">Reference proteome</keyword>
<dbReference type="Gene3D" id="4.10.240.10">
    <property type="entry name" value="Zn(2)-C6 fungal-type DNA-binding domain"/>
    <property type="match status" value="1"/>
</dbReference>
<accession>A0A5N5QH30</accession>
<dbReference type="PANTHER" id="PTHR31845:SF19">
    <property type="entry name" value="TRANSCRIPTION FACTOR DOMAIN-CONTAINING PROTEIN"/>
    <property type="match status" value="1"/>
</dbReference>
<evidence type="ECO:0000313" key="10">
    <source>
        <dbReference type="Proteomes" id="UP000383932"/>
    </source>
</evidence>
<dbReference type="SUPFAM" id="SSF57701">
    <property type="entry name" value="Zn2/Cys6 DNA-binding domain"/>
    <property type="match status" value="1"/>
</dbReference>
<evidence type="ECO:0000256" key="1">
    <source>
        <dbReference type="ARBA" id="ARBA00004123"/>
    </source>
</evidence>
<dbReference type="OrthoDB" id="39175at2759"/>
<dbReference type="Gene3D" id="1.10.510.10">
    <property type="entry name" value="Transferase(Phosphotransferase) domain 1"/>
    <property type="match status" value="1"/>
</dbReference>
<dbReference type="GO" id="GO:0000981">
    <property type="term" value="F:DNA-binding transcription factor activity, RNA polymerase II-specific"/>
    <property type="evidence" value="ECO:0007669"/>
    <property type="project" value="InterPro"/>
</dbReference>
<dbReference type="GO" id="GO:0006351">
    <property type="term" value="P:DNA-templated transcription"/>
    <property type="evidence" value="ECO:0007669"/>
    <property type="project" value="InterPro"/>
</dbReference>
<dbReference type="GO" id="GO:0004672">
    <property type="term" value="F:protein kinase activity"/>
    <property type="evidence" value="ECO:0007669"/>
    <property type="project" value="InterPro"/>
</dbReference>
<dbReference type="SUPFAM" id="SSF56112">
    <property type="entry name" value="Protein kinase-like (PK-like)"/>
    <property type="match status" value="1"/>
</dbReference>
<proteinExistence type="predicted"/>
<dbReference type="AlphaFoldDB" id="A0A5N5QH30"/>
<dbReference type="GO" id="GO:0005634">
    <property type="term" value="C:nucleus"/>
    <property type="evidence" value="ECO:0007669"/>
    <property type="project" value="UniProtKB-SubCell"/>
</dbReference>
<keyword evidence="4" id="KW-0238">DNA-binding</keyword>
<organism evidence="9 10">
    <name type="scientific">Ceratobasidium theobromae</name>
    <dbReference type="NCBI Taxonomy" id="1582974"/>
    <lineage>
        <taxon>Eukaryota</taxon>
        <taxon>Fungi</taxon>
        <taxon>Dikarya</taxon>
        <taxon>Basidiomycota</taxon>
        <taxon>Agaricomycotina</taxon>
        <taxon>Agaricomycetes</taxon>
        <taxon>Cantharellales</taxon>
        <taxon>Ceratobasidiaceae</taxon>
        <taxon>Ceratobasidium</taxon>
    </lineage>
</organism>
<dbReference type="PANTHER" id="PTHR31845">
    <property type="entry name" value="FINGER DOMAIN PROTEIN, PUTATIVE-RELATED"/>
    <property type="match status" value="1"/>
</dbReference>
<evidence type="ECO:0000259" key="8">
    <source>
        <dbReference type="PROSITE" id="PS50011"/>
    </source>
</evidence>
<dbReference type="EMBL" id="SSOP01000128">
    <property type="protein sequence ID" value="KAB5591030.1"/>
    <property type="molecule type" value="Genomic_DNA"/>
</dbReference>
<dbReference type="InterPro" id="IPR000719">
    <property type="entry name" value="Prot_kinase_dom"/>
</dbReference>
<gene>
    <name evidence="9" type="ORF">CTheo_5525</name>
</gene>
<comment type="caution">
    <text evidence="9">The sequence shown here is derived from an EMBL/GenBank/DDBJ whole genome shotgun (WGS) entry which is preliminary data.</text>
</comment>
<evidence type="ECO:0000256" key="3">
    <source>
        <dbReference type="ARBA" id="ARBA00023015"/>
    </source>
</evidence>
<keyword evidence="6" id="KW-0539">Nucleus</keyword>
<name>A0A5N5QH30_9AGAM</name>
<dbReference type="InterPro" id="IPR011009">
    <property type="entry name" value="Kinase-like_dom_sf"/>
</dbReference>
<dbReference type="CDD" id="cd12148">
    <property type="entry name" value="fungal_TF_MHR"/>
    <property type="match status" value="1"/>
</dbReference>
<dbReference type="Pfam" id="PF04082">
    <property type="entry name" value="Fungal_trans"/>
    <property type="match status" value="1"/>
</dbReference>
<dbReference type="SMART" id="SM00220">
    <property type="entry name" value="S_TKc"/>
    <property type="match status" value="1"/>
</dbReference>
<dbReference type="PROSITE" id="PS50011">
    <property type="entry name" value="PROTEIN_KINASE_DOM"/>
    <property type="match status" value="1"/>
</dbReference>
<dbReference type="InterPro" id="IPR007219">
    <property type="entry name" value="XnlR_reg_dom"/>
</dbReference>
<dbReference type="CDD" id="cd00067">
    <property type="entry name" value="GAL4"/>
    <property type="match status" value="1"/>
</dbReference>
<dbReference type="PROSITE" id="PS00463">
    <property type="entry name" value="ZN2_CY6_FUNGAL_1"/>
    <property type="match status" value="1"/>
</dbReference>
<evidence type="ECO:0000256" key="4">
    <source>
        <dbReference type="ARBA" id="ARBA00023125"/>
    </source>
</evidence>
<dbReference type="InterPro" id="IPR036864">
    <property type="entry name" value="Zn2-C6_fun-type_DNA-bd_sf"/>
</dbReference>
<evidence type="ECO:0000256" key="2">
    <source>
        <dbReference type="ARBA" id="ARBA00022723"/>
    </source>
</evidence>
<sequence length="968" mass="107719">MDKRSFLAYGTATDVWLVESPIRKRVRVDQGGEDIRKRVGQWTALVHPNLVRVFGWRECSGLELCVEYCPRGTALQGKLFVDQAGATKIGEFGIAELVSRVSRLQVGSTATRWTSPELLDLPVDGIACPTTASDIWALGCTMFHVSQPPAILFISVAAHPSVEIATGKVPYAECTHEWAVYSQIIAGKPPGRRDLSAAVEMDCIWQGVEMCCKLDSEDRPDARELWRIVGGSGRPDDVDDWVLVPDLPEQVSGLGETDAVMGNSTSSLSMPRLPGAQEQLSFSSNSFTGNPGTGLASQPPGPSAVQATRFVHFEEPHQRSSPPLLGFTHAPSFNTYSSPFSPDSSGWNGGELRVAPQMGHGMLDQNPNMTNMSTQSTQIQPNIHGTQQSSTVARAKRPRLPRAGACKNCKRLKVKCVFEFIDSVACRRCQEDSKDCFIEGRRRSRAPNPLEILLNELEQKEKIIDGLLQIISESRGDDAQSTGTPRVWKSVKPARPPIDIKTKVGVADMGCLQLGPVSHPYLRRIIRERRVVPEILMVEAVTDEEAELLFQVFHERINLTIAILDPVLHTAEKVKDQCLFLFTVVCAIASRYWTERPELYPALMEHAKSAAAITITDGWSSLENCQAYLLLSLYPPPIQNQTEDRVSLYLGCAISRMAMELTFDPHTNPGFINEPQDQERKKLNGIRTQLACFNMDHTLATRLGRPITISEDCVDQQSRDWWRYARCTWGWTLIYSDPDSPSGFNENVDFGQITHAFDDKMEQFRRDAKRAYFDDLDFHRSVHSYLFALMSSLGACTSVWLGVSTGFPFASASTLYRHKPNITNPLIESIDAASEVLWISDEYLSIHDLHRYSPDGHWAWSMSAAAFLVKISKPRTNLSHQWIVNESQRSASLALVESLIIAMERSATDGQHLPALYARLLKWAMSVKVHEPAAPGGMCTSANVDHNTKPEIMCRGKANDALEKLVHM</sequence>
<evidence type="ECO:0000313" key="9">
    <source>
        <dbReference type="EMBL" id="KAB5591030.1"/>
    </source>
</evidence>
<dbReference type="GO" id="GO:0005524">
    <property type="term" value="F:ATP binding"/>
    <property type="evidence" value="ECO:0007669"/>
    <property type="project" value="InterPro"/>
</dbReference>
<dbReference type="GO" id="GO:0000976">
    <property type="term" value="F:transcription cis-regulatory region binding"/>
    <property type="evidence" value="ECO:0007669"/>
    <property type="project" value="TreeGrafter"/>
</dbReference>
<dbReference type="GO" id="GO:0008270">
    <property type="term" value="F:zinc ion binding"/>
    <property type="evidence" value="ECO:0007669"/>
    <property type="project" value="InterPro"/>
</dbReference>
<comment type="subcellular location">
    <subcellularLocation>
        <location evidence="1">Nucleus</location>
    </subcellularLocation>
</comment>
<keyword evidence="5" id="KW-0804">Transcription</keyword>
<keyword evidence="2" id="KW-0479">Metal-binding</keyword>
<dbReference type="InterPro" id="IPR001138">
    <property type="entry name" value="Zn2Cys6_DnaBD"/>
</dbReference>
<feature type="domain" description="Protein kinase" evidence="8">
    <location>
        <begin position="1"/>
        <end position="242"/>
    </location>
</feature>